<evidence type="ECO:0000256" key="1">
    <source>
        <dbReference type="SAM" id="MobiDB-lite"/>
    </source>
</evidence>
<keyword evidence="3" id="KW-0255">Endonuclease</keyword>
<dbReference type="Pfam" id="PF05685">
    <property type="entry name" value="Uma2"/>
    <property type="match status" value="1"/>
</dbReference>
<dbReference type="InterPro" id="IPR008538">
    <property type="entry name" value="Uma2"/>
</dbReference>
<dbReference type="GO" id="GO:0004519">
    <property type="term" value="F:endonuclease activity"/>
    <property type="evidence" value="ECO:0007669"/>
    <property type="project" value="UniProtKB-KW"/>
</dbReference>
<evidence type="ECO:0000259" key="2">
    <source>
        <dbReference type="Pfam" id="PF05685"/>
    </source>
</evidence>
<evidence type="ECO:0000313" key="4">
    <source>
        <dbReference type="Proteomes" id="UP001602123"/>
    </source>
</evidence>
<dbReference type="Gene3D" id="3.90.1570.10">
    <property type="entry name" value="tt1808, chain A"/>
    <property type="match status" value="1"/>
</dbReference>
<dbReference type="InterPro" id="IPR011335">
    <property type="entry name" value="Restrct_endonuc-II-like"/>
</dbReference>
<keyword evidence="3" id="KW-0378">Hydrolase</keyword>
<protein>
    <submittedName>
        <fullName evidence="3">Uma2 family endonuclease</fullName>
    </submittedName>
</protein>
<accession>A0ABW6TZ95</accession>
<feature type="compositionally biased region" description="Basic and acidic residues" evidence="1">
    <location>
        <begin position="8"/>
        <end position="18"/>
    </location>
</feature>
<reference evidence="3 4" key="1">
    <citation type="submission" date="2024-10" db="EMBL/GenBank/DDBJ databases">
        <title>The Natural Products Discovery Center: Release of the First 8490 Sequenced Strains for Exploring Actinobacteria Biosynthetic Diversity.</title>
        <authorList>
            <person name="Kalkreuter E."/>
            <person name="Kautsar S.A."/>
            <person name="Yang D."/>
            <person name="Bader C.D."/>
            <person name="Teijaro C.N."/>
            <person name="Fluegel L."/>
            <person name="Davis C.M."/>
            <person name="Simpson J.R."/>
            <person name="Lauterbach L."/>
            <person name="Steele A.D."/>
            <person name="Gui C."/>
            <person name="Meng S."/>
            <person name="Li G."/>
            <person name="Viehrig K."/>
            <person name="Ye F."/>
            <person name="Su P."/>
            <person name="Kiefer A.F."/>
            <person name="Nichols A."/>
            <person name="Cepeda A.J."/>
            <person name="Yan W."/>
            <person name="Fan B."/>
            <person name="Jiang Y."/>
            <person name="Adhikari A."/>
            <person name="Zheng C.-J."/>
            <person name="Schuster L."/>
            <person name="Cowan T.M."/>
            <person name="Smanski M.J."/>
            <person name="Chevrette M.G."/>
            <person name="De Carvalho L.P.S."/>
            <person name="Shen B."/>
        </authorList>
    </citation>
    <scope>NUCLEOTIDE SEQUENCE [LARGE SCALE GENOMIC DNA]</scope>
    <source>
        <strain evidence="3 4">NPDC001650</strain>
    </source>
</reference>
<dbReference type="SUPFAM" id="SSF52980">
    <property type="entry name" value="Restriction endonuclease-like"/>
    <property type="match status" value="1"/>
</dbReference>
<feature type="domain" description="Putative restriction endonuclease" evidence="2">
    <location>
        <begin position="42"/>
        <end position="188"/>
    </location>
</feature>
<feature type="region of interest" description="Disordered" evidence="1">
    <location>
        <begin position="1"/>
        <end position="21"/>
    </location>
</feature>
<dbReference type="EMBL" id="JBIAUT010000003">
    <property type="protein sequence ID" value="MFF4217162.1"/>
    <property type="molecule type" value="Genomic_DNA"/>
</dbReference>
<dbReference type="PANTHER" id="PTHR35400">
    <property type="entry name" value="SLR1083 PROTEIN"/>
    <property type="match status" value="1"/>
</dbReference>
<evidence type="ECO:0000313" key="3">
    <source>
        <dbReference type="EMBL" id="MFF4217162.1"/>
    </source>
</evidence>
<dbReference type="InterPro" id="IPR012296">
    <property type="entry name" value="Nuclease_put_TT1808"/>
</dbReference>
<dbReference type="PANTHER" id="PTHR35400:SF3">
    <property type="entry name" value="SLL1072 PROTEIN"/>
    <property type="match status" value="1"/>
</dbReference>
<organism evidence="3 4">
    <name type="scientific">Streptomyces nondiastaticus</name>
    <dbReference type="NCBI Taxonomy" id="3154512"/>
    <lineage>
        <taxon>Bacteria</taxon>
        <taxon>Bacillati</taxon>
        <taxon>Actinomycetota</taxon>
        <taxon>Actinomycetes</taxon>
        <taxon>Kitasatosporales</taxon>
        <taxon>Streptomycetaceae</taxon>
        <taxon>Streptomyces</taxon>
    </lineage>
</organism>
<dbReference type="Proteomes" id="UP001602123">
    <property type="component" value="Unassembled WGS sequence"/>
</dbReference>
<name>A0ABW6TZ95_9ACTN</name>
<proteinExistence type="predicted"/>
<comment type="caution">
    <text evidence="3">The sequence shown here is derived from an EMBL/GenBank/DDBJ whole genome shotgun (WGS) entry which is preliminary data.</text>
</comment>
<keyword evidence="3" id="KW-0540">Nuclease</keyword>
<dbReference type="RefSeq" id="WP_388626866.1">
    <property type="nucleotide sequence ID" value="NZ_JBIAUT010000003.1"/>
</dbReference>
<sequence length="208" mass="23678">MGAVMAAEARHEQGERATPENWMYPPESGWTYDQVKELVLPVDWELLNGKIVVRGATKWWHNRVRNQLYSQVDSVLQEPYTVDAEQSVFLSETSAPRPDVLVFDKRGLDIRTLDCVPAENAVLAIEVVSDGSRLEDRFLKPGMYAEAGIAYYWRVERGENDIPVVHEFWLHPEAGTYAPSPDRPTHTTTLKTDVPFPVEIDLRSLIEV</sequence>
<dbReference type="CDD" id="cd06260">
    <property type="entry name" value="DUF820-like"/>
    <property type="match status" value="1"/>
</dbReference>
<keyword evidence="4" id="KW-1185">Reference proteome</keyword>
<gene>
    <name evidence="3" type="ORF">ACFYZM_12925</name>
</gene>